<evidence type="ECO:0000259" key="11">
    <source>
        <dbReference type="Pfam" id="PF25392"/>
    </source>
</evidence>
<feature type="transmembrane region" description="Helical" evidence="8">
    <location>
        <begin position="329"/>
        <end position="352"/>
    </location>
</feature>
<feature type="region of interest" description="Disordered" evidence="7">
    <location>
        <begin position="832"/>
        <end position="871"/>
    </location>
</feature>
<evidence type="ECO:0000256" key="6">
    <source>
        <dbReference type="ARBA" id="ARBA00023136"/>
    </source>
</evidence>
<evidence type="ECO:0000256" key="5">
    <source>
        <dbReference type="ARBA" id="ARBA00022989"/>
    </source>
</evidence>
<feature type="compositionally biased region" description="Low complexity" evidence="7">
    <location>
        <begin position="143"/>
        <end position="159"/>
    </location>
</feature>
<evidence type="ECO:0000256" key="2">
    <source>
        <dbReference type="ARBA" id="ARBA00008017"/>
    </source>
</evidence>
<protein>
    <submittedName>
        <fullName evidence="12">Uncharacterized MscS family protein HI_0195.1</fullName>
    </submittedName>
</protein>
<dbReference type="EMBL" id="UGVN01000001">
    <property type="protein sequence ID" value="SUE41749.1"/>
    <property type="molecule type" value="Genomic_DNA"/>
</dbReference>
<dbReference type="Pfam" id="PF00924">
    <property type="entry name" value="MS_channel_2nd"/>
    <property type="match status" value="1"/>
</dbReference>
<organism evidence="12 13">
    <name type="scientific">Roseomonas mucosa</name>
    <dbReference type="NCBI Taxonomy" id="207340"/>
    <lineage>
        <taxon>Bacteria</taxon>
        <taxon>Pseudomonadati</taxon>
        <taxon>Pseudomonadota</taxon>
        <taxon>Alphaproteobacteria</taxon>
        <taxon>Acetobacterales</taxon>
        <taxon>Roseomonadaceae</taxon>
        <taxon>Roseomonas</taxon>
    </lineage>
</organism>
<gene>
    <name evidence="12" type="ORF">NCTC13291_03347</name>
</gene>
<evidence type="ECO:0000256" key="7">
    <source>
        <dbReference type="SAM" id="MobiDB-lite"/>
    </source>
</evidence>
<evidence type="ECO:0000259" key="10">
    <source>
        <dbReference type="Pfam" id="PF21088"/>
    </source>
</evidence>
<dbReference type="Gene3D" id="3.30.70.100">
    <property type="match status" value="1"/>
</dbReference>
<evidence type="ECO:0000313" key="12">
    <source>
        <dbReference type="EMBL" id="SUE41749.1"/>
    </source>
</evidence>
<dbReference type="Pfam" id="PF21088">
    <property type="entry name" value="MS_channel_1st"/>
    <property type="match status" value="1"/>
</dbReference>
<dbReference type="PANTHER" id="PTHR30460:SF0">
    <property type="entry name" value="MODERATE CONDUCTANCE MECHANOSENSITIVE CHANNEL YBIO"/>
    <property type="match status" value="1"/>
</dbReference>
<keyword evidence="3" id="KW-1003">Cell membrane</keyword>
<keyword evidence="6 8" id="KW-0472">Membrane</keyword>
<dbReference type="Gene3D" id="1.10.287.1260">
    <property type="match status" value="1"/>
</dbReference>
<evidence type="ECO:0000313" key="13">
    <source>
        <dbReference type="Proteomes" id="UP000254919"/>
    </source>
</evidence>
<dbReference type="PANTHER" id="PTHR30460">
    <property type="entry name" value="MODERATE CONDUCTANCE MECHANOSENSITIVE CHANNEL YBIO"/>
    <property type="match status" value="1"/>
</dbReference>
<dbReference type="InterPro" id="IPR057485">
    <property type="entry name" value="YbiO-like_TM1"/>
</dbReference>
<dbReference type="SUPFAM" id="SSF82689">
    <property type="entry name" value="Mechanosensitive channel protein MscS (YggB), C-terminal domain"/>
    <property type="match status" value="1"/>
</dbReference>
<dbReference type="InterPro" id="IPR049142">
    <property type="entry name" value="MS_channel_1st"/>
</dbReference>
<feature type="transmembrane region" description="Helical" evidence="8">
    <location>
        <begin position="449"/>
        <end position="471"/>
    </location>
</feature>
<feature type="transmembrane region" description="Helical" evidence="8">
    <location>
        <begin position="536"/>
        <end position="554"/>
    </location>
</feature>
<evidence type="ECO:0000256" key="8">
    <source>
        <dbReference type="SAM" id="Phobius"/>
    </source>
</evidence>
<reference evidence="12 13" key="1">
    <citation type="submission" date="2018-06" db="EMBL/GenBank/DDBJ databases">
        <authorList>
            <consortium name="Pathogen Informatics"/>
            <person name="Doyle S."/>
        </authorList>
    </citation>
    <scope>NUCLEOTIDE SEQUENCE [LARGE SCALE GENOMIC DNA]</scope>
    <source>
        <strain evidence="12 13">NCTC13291</strain>
    </source>
</reference>
<feature type="transmembrane region" description="Helical" evidence="8">
    <location>
        <begin position="295"/>
        <end position="317"/>
    </location>
</feature>
<feature type="transmembrane region" description="Helical" evidence="8">
    <location>
        <begin position="644"/>
        <end position="662"/>
    </location>
</feature>
<dbReference type="SUPFAM" id="SSF50182">
    <property type="entry name" value="Sm-like ribonucleoproteins"/>
    <property type="match status" value="1"/>
</dbReference>
<dbReference type="InterPro" id="IPR010920">
    <property type="entry name" value="LSM_dom_sf"/>
</dbReference>
<feature type="transmembrane region" description="Helical" evidence="8">
    <location>
        <begin position="574"/>
        <end position="595"/>
    </location>
</feature>
<dbReference type="GO" id="GO:0008381">
    <property type="term" value="F:mechanosensitive monoatomic ion channel activity"/>
    <property type="evidence" value="ECO:0007669"/>
    <property type="project" value="InterPro"/>
</dbReference>
<dbReference type="GO" id="GO:0005886">
    <property type="term" value="C:plasma membrane"/>
    <property type="evidence" value="ECO:0007669"/>
    <property type="project" value="UniProtKB-SubCell"/>
</dbReference>
<accession>A0A379N4L6</accession>
<feature type="transmembrane region" description="Helical" evidence="8">
    <location>
        <begin position="616"/>
        <end position="638"/>
    </location>
</feature>
<dbReference type="InterPro" id="IPR011014">
    <property type="entry name" value="MscS_channel_TM-2"/>
</dbReference>
<keyword evidence="4 8" id="KW-0812">Transmembrane</keyword>
<comment type="similarity">
    <text evidence="2">Belongs to the MscS (TC 1.A.23) family.</text>
</comment>
<feature type="compositionally biased region" description="Low complexity" evidence="7">
    <location>
        <begin position="110"/>
        <end position="134"/>
    </location>
</feature>
<evidence type="ECO:0000256" key="1">
    <source>
        <dbReference type="ARBA" id="ARBA00004651"/>
    </source>
</evidence>
<feature type="compositionally biased region" description="Basic and acidic residues" evidence="7">
    <location>
        <begin position="836"/>
        <end position="852"/>
    </location>
</feature>
<dbReference type="InterPro" id="IPR011066">
    <property type="entry name" value="MscS_channel_C_sf"/>
</dbReference>
<feature type="domain" description="Mechanosensitive ion channel MscS" evidence="9">
    <location>
        <begin position="666"/>
        <end position="729"/>
    </location>
</feature>
<feature type="region of interest" description="Disordered" evidence="7">
    <location>
        <begin position="110"/>
        <end position="159"/>
    </location>
</feature>
<feature type="domain" description="Mechanosensitive ion channel transmembrane helices 2/3" evidence="10">
    <location>
        <begin position="628"/>
        <end position="664"/>
    </location>
</feature>
<dbReference type="SUPFAM" id="SSF82861">
    <property type="entry name" value="Mechanosensitive channel protein MscS (YggB), transmembrane region"/>
    <property type="match status" value="1"/>
</dbReference>
<sequence length="871" mass="93118">MRLLRVGDGPPPGRDRRGTMTTGMGCHGARIPAPGLHLSLLLLAALLVLVVPGLAQPALAQSANQNAATSAPTAGLTPEEARRALEVLQNDARRRDVITALEAIARVAPASTAAHPAATGPAASNQGGATAPAAGGPPPASPAPAQGAATPAAAAPAEPAAAPEKRVSLQANGILAQLIVALSGWFANASDYLVTAGRTVGNVPLVWDWIVRTATNPYAQSTILDAGWKLVLVLALAWTARRLVTRALRRPTAMVVHRAEEGVARRRREREVMGPEAAGLASRAELRFLRRLPLALLRLLLELLPVAAFAAVGNLLLATPLNDGWTVPLIILAAVNAYVVQHIVMAICHMLVSPDQAALRLFNIGDETAAYVEVWLARISRVVVYGMAALEMARVLGLYSLAYTSAMKLLILVTHLMMVVVILQCRKPVAEAIAAPHGSRSTFALARNWLAAIWHVLAIFLILAIWFVWAVEIRNGYGLLFRYFGLTVLVLVVARLITVGILGLLDRVFRIDAEKKLRLPFLEERANRYYPALRRLISLAMAVVTVLAVLQVWGVDAFAWFHNGRLGERIANSAVVVLIAAVVAVVIWEMTNSWVDRQIADMSARGDYARSARLRTLLPLLRTALLTAILVVVGFTALSQLGVNIAPLLAGASIIGVALGFGSQKLVQDVINGMFLLLENAMQVGDWVTVSGLSGSVEALSVRTIRLRAGDGSVHVIPFSSVTTVTNTNKGIGNAAVSVTVSADEDTDRVGEVLKEIGAGLREDPAFRDSILDDFALWGVDKVDGATATVLGQMKCRDSGRWGVQREYNRRIKKRFQELGIQIAVPAQNIILTRPQKREEPVPERGAGRGVEESSAAETRSPPPAALGNTE</sequence>
<dbReference type="AlphaFoldDB" id="A0A379N4L6"/>
<keyword evidence="5 8" id="KW-1133">Transmembrane helix</keyword>
<dbReference type="Pfam" id="PF25392">
    <property type="entry name" value="MS_channel_TM1"/>
    <property type="match status" value="1"/>
</dbReference>
<dbReference type="Proteomes" id="UP000254919">
    <property type="component" value="Unassembled WGS sequence"/>
</dbReference>
<evidence type="ECO:0000259" key="9">
    <source>
        <dbReference type="Pfam" id="PF00924"/>
    </source>
</evidence>
<comment type="subcellular location">
    <subcellularLocation>
        <location evidence="1">Cell membrane</location>
        <topology evidence="1">Multi-pass membrane protein</topology>
    </subcellularLocation>
</comment>
<name>A0A379N4L6_9PROT</name>
<dbReference type="InterPro" id="IPR023408">
    <property type="entry name" value="MscS_beta-dom_sf"/>
</dbReference>
<proteinExistence type="inferred from homology"/>
<feature type="transmembrane region" description="Helical" evidence="8">
    <location>
        <begin position="483"/>
        <end position="505"/>
    </location>
</feature>
<evidence type="ECO:0000256" key="4">
    <source>
        <dbReference type="ARBA" id="ARBA00022692"/>
    </source>
</evidence>
<dbReference type="InterPro" id="IPR006685">
    <property type="entry name" value="MscS_channel_2nd"/>
</dbReference>
<feature type="transmembrane region" description="Helical" evidence="8">
    <location>
        <begin position="409"/>
        <end position="429"/>
    </location>
</feature>
<evidence type="ECO:0000256" key="3">
    <source>
        <dbReference type="ARBA" id="ARBA00022475"/>
    </source>
</evidence>
<dbReference type="Gene3D" id="2.30.30.60">
    <property type="match status" value="1"/>
</dbReference>
<feature type="domain" description="Moderate conductance mechanosensitive channel YbiO-like transmembrane helix 1" evidence="11">
    <location>
        <begin position="485"/>
        <end position="560"/>
    </location>
</feature>
<dbReference type="InterPro" id="IPR045276">
    <property type="entry name" value="YbiO_bact"/>
</dbReference>